<accession>A0A0G9HFC9</accession>
<dbReference type="RefSeq" id="WP_046966085.1">
    <property type="nucleotide sequence ID" value="NZ_CP017480.1"/>
</dbReference>
<proteinExistence type="predicted"/>
<protein>
    <submittedName>
        <fullName evidence="1">Polyhydroxyalkanoic acid synthase</fullName>
    </submittedName>
</protein>
<organism evidence="1 2">
    <name type="scientific">Luteibacter rhizovicinus DSM 16549</name>
    <dbReference type="NCBI Taxonomy" id="1440763"/>
    <lineage>
        <taxon>Bacteria</taxon>
        <taxon>Pseudomonadati</taxon>
        <taxon>Pseudomonadota</taxon>
        <taxon>Gammaproteobacteria</taxon>
        <taxon>Lysobacterales</taxon>
        <taxon>Rhodanobacteraceae</taxon>
        <taxon>Luteibacter</taxon>
    </lineage>
</organism>
<evidence type="ECO:0000313" key="2">
    <source>
        <dbReference type="Proteomes" id="UP000182987"/>
    </source>
</evidence>
<dbReference type="EMBL" id="CP017480">
    <property type="protein sequence ID" value="APG04907.1"/>
    <property type="molecule type" value="Genomic_DNA"/>
</dbReference>
<dbReference type="Proteomes" id="UP000182987">
    <property type="component" value="Chromosome"/>
</dbReference>
<evidence type="ECO:0000313" key="1">
    <source>
        <dbReference type="EMBL" id="APG04907.1"/>
    </source>
</evidence>
<dbReference type="InterPro" id="IPR013433">
    <property type="entry name" value="PHA_gran_rgn"/>
</dbReference>
<dbReference type="STRING" id="1440763.BJI69_14070"/>
<dbReference type="OrthoDB" id="287584at2"/>
<keyword evidence="2" id="KW-1185">Reference proteome</keyword>
<sequence>MAKIDIRRPHGKTVAEARAVVERVADRMREKFGTEGGWEGDTLTFQRSGVKGAIAVSPSDVHVTAELGMLLSPLKGTIEEEIRKKLDEQFA</sequence>
<reference evidence="2" key="1">
    <citation type="submission" date="2016-09" db="EMBL/GenBank/DDBJ databases">
        <authorList>
            <person name="Lysoe E."/>
        </authorList>
    </citation>
    <scope>NUCLEOTIDE SEQUENCE [LARGE SCALE GENOMIC DNA]</scope>
    <source>
        <strain evidence="2">LJ96T</strain>
    </source>
</reference>
<dbReference type="Pfam" id="PF09650">
    <property type="entry name" value="PHA_gran_rgn"/>
    <property type="match status" value="1"/>
</dbReference>
<dbReference type="PATRIC" id="fig|1440763.5.peg.3035"/>
<dbReference type="KEGG" id="lrz:BJI69_14070"/>
<name>A0A0G9HFC9_9GAMM</name>
<gene>
    <name evidence="1" type="ORF">BJI69_14070</name>
</gene>
<dbReference type="AlphaFoldDB" id="A0A0G9HFC9"/>
<dbReference type="NCBIfam" id="TIGR02610">
    <property type="entry name" value="PHA_gran_rgn"/>
    <property type="match status" value="1"/>
</dbReference>